<dbReference type="GO" id="GO:0005764">
    <property type="term" value="C:lysosome"/>
    <property type="evidence" value="ECO:0007669"/>
    <property type="project" value="UniProtKB-SubCell"/>
</dbReference>
<dbReference type="Proteomes" id="UP000885779">
    <property type="component" value="Unassembled WGS sequence"/>
</dbReference>
<organism evidence="20">
    <name type="scientific">Caldithrix abyssi</name>
    <dbReference type="NCBI Taxonomy" id="187145"/>
    <lineage>
        <taxon>Bacteria</taxon>
        <taxon>Pseudomonadati</taxon>
        <taxon>Calditrichota</taxon>
        <taxon>Calditrichia</taxon>
        <taxon>Calditrichales</taxon>
        <taxon>Calditrichaceae</taxon>
        <taxon>Caldithrix</taxon>
    </lineage>
</organism>
<feature type="domain" description="Mannosidase Ig/CBM-like" evidence="18">
    <location>
        <begin position="721"/>
        <end position="809"/>
    </location>
</feature>
<evidence type="ECO:0000313" key="20">
    <source>
        <dbReference type="EMBL" id="HGY54464.1"/>
    </source>
</evidence>
<evidence type="ECO:0000256" key="14">
    <source>
        <dbReference type="ARBA" id="ARBA00041069"/>
    </source>
</evidence>
<evidence type="ECO:0000256" key="6">
    <source>
        <dbReference type="ARBA" id="ARBA00012754"/>
    </source>
</evidence>
<evidence type="ECO:0000256" key="15">
    <source>
        <dbReference type="ARBA" id="ARBA00041614"/>
    </source>
</evidence>
<dbReference type="InterPro" id="IPR041625">
    <property type="entry name" value="Beta-mannosidase_Ig"/>
</dbReference>
<dbReference type="PANTHER" id="PTHR43730:SF1">
    <property type="entry name" value="BETA-MANNOSIDASE"/>
    <property type="match status" value="1"/>
</dbReference>
<dbReference type="InterPro" id="IPR013783">
    <property type="entry name" value="Ig-like_fold"/>
</dbReference>
<dbReference type="InterPro" id="IPR006102">
    <property type="entry name" value="Ig-like_GH2"/>
</dbReference>
<dbReference type="Pfam" id="PF17753">
    <property type="entry name" value="Ig_mannosidase"/>
    <property type="match status" value="1"/>
</dbReference>
<dbReference type="AlphaFoldDB" id="A0A7V4TY48"/>
<evidence type="ECO:0000256" key="4">
    <source>
        <dbReference type="ARBA" id="ARBA00004740"/>
    </source>
</evidence>
<evidence type="ECO:0000256" key="5">
    <source>
        <dbReference type="ARBA" id="ARBA00011738"/>
    </source>
</evidence>
<keyword evidence="9 20" id="KW-0378">Hydrolase</keyword>
<protein>
    <recommendedName>
        <fullName evidence="14">Beta-mannosidase B</fullName>
        <ecNumber evidence="6">3.2.1.25</ecNumber>
    </recommendedName>
    <alternativeName>
        <fullName evidence="15">Mannanase B</fullName>
    </alternativeName>
</protein>
<dbReference type="InterPro" id="IPR008979">
    <property type="entry name" value="Galactose-bd-like_sf"/>
</dbReference>
<dbReference type="Gene3D" id="2.60.40.10">
    <property type="entry name" value="Immunoglobulins"/>
    <property type="match status" value="3"/>
</dbReference>
<dbReference type="Pfam" id="PF17786">
    <property type="entry name" value="Mannosidase_ig"/>
    <property type="match status" value="1"/>
</dbReference>
<comment type="similarity">
    <text evidence="13">Belongs to the glycosyl hydrolase 2 family. Beta-mannosidase B subfamily.</text>
</comment>
<dbReference type="FunFam" id="2.60.120.260:FF:000060">
    <property type="entry name" value="Probable beta-mannosidase"/>
    <property type="match status" value="1"/>
</dbReference>
<comment type="caution">
    <text evidence="20">The sequence shown here is derived from an EMBL/GenBank/DDBJ whole genome shotgun (WGS) entry which is preliminary data.</text>
</comment>
<dbReference type="GO" id="GO:0006516">
    <property type="term" value="P:glycoprotein catabolic process"/>
    <property type="evidence" value="ECO:0007669"/>
    <property type="project" value="TreeGrafter"/>
</dbReference>
<name>A0A7V4TY48_CALAY</name>
<comment type="subunit">
    <text evidence="5">Homodimer.</text>
</comment>
<evidence type="ECO:0000256" key="1">
    <source>
        <dbReference type="ARBA" id="ARBA00000829"/>
    </source>
</evidence>
<gene>
    <name evidence="20" type="ORF">ENK44_02055</name>
</gene>
<sequence>MEKFIYRQIRLKRFHPACSYWNRSETDRNKRPSGAQRPGRSFTAIILLILTFISAGNGQPAPQQKSVLFQSLDAAWQFRQAGKTHWYPAQVPGTVHTDLQNIGLIPDPFYGLNEHDLQWIENENWVYRARFNVNDEVFKRKHIDLVFKGLDTYAEVYLNDTLILKADNMFRTWRIDCKDLLKKEGNILRILFRSPLQVNRARLDSLPYQLPAGNDRSAYKVSVFTRKAPYHFGWDWGPRFVTCGIWRPIEINAWDAARISDFQIYQQQVNNKTAILKAVAEIEADHPADMTIRFFNGGKSAGRQTVALKAGKNRIEQSIRIHKPKLWWTNGLGQPHLYTFSVEINSEKQILDRRSVRFGIRTIEVVQQPDSVGKSFYFKLNGIPVFMKGSNYIPQDSFLPRVSAGRYREIIRSAKEVGMNMLRVWGGGVYEDDLFYDLCDENGILVWQDFMFACSMYPGDSAFMANVRQETLDNVLRLRNHPSLALWCGNNEMQIAWERWGYQKTFGYSPADSAKIYGDYLKLFHELLPRMIQKYDPGRFYWPSSPNSAPGGWAEEAASGDLHYWGVWWGKEPFSAYEKYVGRFVSEYGFQSLPAYSTIERFTPDSARYLVSAALKSHNKHPVGFETIDEYMRRDFKVPRNLKDYMLVSQILQAEGMKTAIEAHRRAKPYCMGTLYWQLNDCWPVVSWSGIDYYGNWKAFHYYLRRLYAPVLISPVYKNGRLDVYLVSDLKSDKQVRVKWQLMDFYGKILWNKQTEIVMPANSSTVSLSSPFDIILAERDSARVFLNLEVYAADSLLAENNLFFTKIKNLRLPKAHISVEKKTVNNRSALVIRSDVLVKNFFIDYTPDCGVFSDNYFDLLPDKSKTIWINLPDTGKVFEKNKLRFLPEFLR</sequence>
<dbReference type="Pfam" id="PF00703">
    <property type="entry name" value="Glyco_hydro_2"/>
    <property type="match status" value="1"/>
</dbReference>
<evidence type="ECO:0000256" key="9">
    <source>
        <dbReference type="ARBA" id="ARBA00022801"/>
    </source>
</evidence>
<evidence type="ECO:0000256" key="11">
    <source>
        <dbReference type="ARBA" id="ARBA00023228"/>
    </source>
</evidence>
<evidence type="ECO:0000256" key="10">
    <source>
        <dbReference type="ARBA" id="ARBA00023180"/>
    </source>
</evidence>
<dbReference type="FunFam" id="3.20.20.80:FF:000050">
    <property type="entry name" value="Beta-mannosidase B"/>
    <property type="match status" value="1"/>
</dbReference>
<dbReference type="EC" id="3.2.1.25" evidence="6"/>
<dbReference type="EMBL" id="DRQG01000020">
    <property type="protein sequence ID" value="HGY54464.1"/>
    <property type="molecule type" value="Genomic_DNA"/>
</dbReference>
<evidence type="ECO:0000256" key="12">
    <source>
        <dbReference type="ARBA" id="ARBA00023295"/>
    </source>
</evidence>
<dbReference type="Pfam" id="PF22666">
    <property type="entry name" value="Glyco_hydro_2_N2"/>
    <property type="match status" value="1"/>
</dbReference>
<evidence type="ECO:0000256" key="2">
    <source>
        <dbReference type="ARBA" id="ARBA00004371"/>
    </source>
</evidence>
<dbReference type="InterPro" id="IPR050887">
    <property type="entry name" value="Beta-mannosidase_GH2"/>
</dbReference>
<evidence type="ECO:0000256" key="3">
    <source>
        <dbReference type="ARBA" id="ARBA00004613"/>
    </source>
</evidence>
<dbReference type="InterPro" id="IPR017853">
    <property type="entry name" value="GH"/>
</dbReference>
<comment type="catalytic activity">
    <reaction evidence="1">
        <text>Hydrolysis of terminal, non-reducing beta-D-mannose residues in beta-D-mannosides.</text>
        <dbReference type="EC" id="3.2.1.25"/>
    </reaction>
</comment>
<keyword evidence="10" id="KW-0325">Glycoprotein</keyword>
<comment type="pathway">
    <text evidence="4">Glycan metabolism; N-glycan degradation.</text>
</comment>
<dbReference type="Gene3D" id="3.20.20.80">
    <property type="entry name" value="Glycosidases"/>
    <property type="match status" value="1"/>
</dbReference>
<dbReference type="SUPFAM" id="SSF49785">
    <property type="entry name" value="Galactose-binding domain-like"/>
    <property type="match status" value="1"/>
</dbReference>
<keyword evidence="12" id="KW-0326">Glycosidase</keyword>
<dbReference type="SUPFAM" id="SSF51445">
    <property type="entry name" value="(Trans)glycosidases"/>
    <property type="match status" value="1"/>
</dbReference>
<keyword evidence="8" id="KW-0732">Signal</keyword>
<feature type="domain" description="Glycoside hydrolase family 2 immunoglobulin-like beta-sandwich" evidence="16">
    <location>
        <begin position="257"/>
        <end position="361"/>
    </location>
</feature>
<reference evidence="20" key="1">
    <citation type="journal article" date="2020" name="mSystems">
        <title>Genome- and Community-Level Interaction Insights into Carbon Utilization and Element Cycling Functions of Hydrothermarchaeota in Hydrothermal Sediment.</title>
        <authorList>
            <person name="Zhou Z."/>
            <person name="Liu Y."/>
            <person name="Xu W."/>
            <person name="Pan J."/>
            <person name="Luo Z.H."/>
            <person name="Li M."/>
        </authorList>
    </citation>
    <scope>NUCLEOTIDE SEQUENCE [LARGE SCALE GENOMIC DNA]</scope>
    <source>
        <strain evidence="20">HyVt-577</strain>
    </source>
</reference>
<dbReference type="InterPro" id="IPR054593">
    <property type="entry name" value="Beta-mannosidase-like_N2"/>
</dbReference>
<dbReference type="SUPFAM" id="SSF49303">
    <property type="entry name" value="beta-Galactosidase/glucuronidase domain"/>
    <property type="match status" value="3"/>
</dbReference>
<evidence type="ECO:0000256" key="7">
    <source>
        <dbReference type="ARBA" id="ARBA00022525"/>
    </source>
</evidence>
<feature type="domain" description="Beta-mannosidase Ig-fold" evidence="17">
    <location>
        <begin position="812"/>
        <end position="873"/>
    </location>
</feature>
<dbReference type="GO" id="GO:0004567">
    <property type="term" value="F:beta-mannosidase activity"/>
    <property type="evidence" value="ECO:0007669"/>
    <property type="project" value="UniProtKB-EC"/>
</dbReference>
<feature type="domain" description="Beta-mannosidase-like galactose-binding" evidence="19">
    <location>
        <begin position="76"/>
        <end position="247"/>
    </location>
</feature>
<keyword evidence="11" id="KW-0458">Lysosome</keyword>
<evidence type="ECO:0000259" key="16">
    <source>
        <dbReference type="Pfam" id="PF00703"/>
    </source>
</evidence>
<dbReference type="PANTHER" id="PTHR43730">
    <property type="entry name" value="BETA-MANNOSIDASE"/>
    <property type="match status" value="1"/>
</dbReference>
<dbReference type="Gene3D" id="2.60.120.260">
    <property type="entry name" value="Galactose-binding domain-like"/>
    <property type="match status" value="1"/>
</dbReference>
<evidence type="ECO:0000259" key="18">
    <source>
        <dbReference type="Pfam" id="PF17786"/>
    </source>
</evidence>
<keyword evidence="7" id="KW-0964">Secreted</keyword>
<dbReference type="GO" id="GO:0005975">
    <property type="term" value="P:carbohydrate metabolic process"/>
    <property type="evidence" value="ECO:0007669"/>
    <property type="project" value="InterPro"/>
</dbReference>
<dbReference type="GO" id="GO:0005576">
    <property type="term" value="C:extracellular region"/>
    <property type="evidence" value="ECO:0007669"/>
    <property type="project" value="UniProtKB-SubCell"/>
</dbReference>
<accession>A0A7V4TY48</accession>
<dbReference type="InterPro" id="IPR036156">
    <property type="entry name" value="Beta-gal/glucu_dom_sf"/>
</dbReference>
<comment type="subcellular location">
    <subcellularLocation>
        <location evidence="2">Lysosome</location>
    </subcellularLocation>
    <subcellularLocation>
        <location evidence="3">Secreted</location>
    </subcellularLocation>
</comment>
<evidence type="ECO:0000256" key="13">
    <source>
        <dbReference type="ARBA" id="ARBA00038429"/>
    </source>
</evidence>
<proteinExistence type="inferred from homology"/>
<evidence type="ECO:0000256" key="8">
    <source>
        <dbReference type="ARBA" id="ARBA00022729"/>
    </source>
</evidence>
<evidence type="ECO:0000259" key="19">
    <source>
        <dbReference type="Pfam" id="PF22666"/>
    </source>
</evidence>
<evidence type="ECO:0000259" key="17">
    <source>
        <dbReference type="Pfam" id="PF17753"/>
    </source>
</evidence>
<dbReference type="InterPro" id="IPR041447">
    <property type="entry name" value="Mannosidase_ig"/>
</dbReference>